<proteinExistence type="predicted"/>
<keyword evidence="1" id="KW-0472">Membrane</keyword>
<dbReference type="AlphaFoldDB" id="X0WZ14"/>
<accession>X0WZ14</accession>
<dbReference type="SUPFAM" id="SSF51726">
    <property type="entry name" value="UROD/MetE-like"/>
    <property type="match status" value="1"/>
</dbReference>
<feature type="non-terminal residue" evidence="2">
    <location>
        <position position="225"/>
    </location>
</feature>
<dbReference type="EMBL" id="BARS01040485">
    <property type="protein sequence ID" value="GAG36204.1"/>
    <property type="molecule type" value="Genomic_DNA"/>
</dbReference>
<evidence type="ECO:0000256" key="1">
    <source>
        <dbReference type="SAM" id="Phobius"/>
    </source>
</evidence>
<reference evidence="2" key="1">
    <citation type="journal article" date="2014" name="Front. Microbiol.">
        <title>High frequency of phylogenetically diverse reductive dehalogenase-homologous genes in deep subseafloor sedimentary metagenomes.</title>
        <authorList>
            <person name="Kawai M."/>
            <person name="Futagami T."/>
            <person name="Toyoda A."/>
            <person name="Takaki Y."/>
            <person name="Nishi S."/>
            <person name="Hori S."/>
            <person name="Arai W."/>
            <person name="Tsubouchi T."/>
            <person name="Morono Y."/>
            <person name="Uchiyama I."/>
            <person name="Ito T."/>
            <person name="Fujiyama A."/>
            <person name="Inagaki F."/>
            <person name="Takami H."/>
        </authorList>
    </citation>
    <scope>NUCLEOTIDE SEQUENCE</scope>
    <source>
        <strain evidence="2">Expedition CK06-06</strain>
    </source>
</reference>
<protein>
    <recommendedName>
        <fullName evidence="3">Uroporphyrinogen decarboxylase (URO-D) domain-containing protein</fullName>
    </recommendedName>
</protein>
<comment type="caution">
    <text evidence="2">The sequence shown here is derived from an EMBL/GenBank/DDBJ whole genome shotgun (WGS) entry which is preliminary data.</text>
</comment>
<dbReference type="InterPro" id="IPR038071">
    <property type="entry name" value="UROD/MetE-like_sf"/>
</dbReference>
<keyword evidence="1" id="KW-0812">Transmembrane</keyword>
<sequence>MNSRERVRRTLIHKEPDRAPIDNNGFVSGMHEVAYKNLLKYLDIEDEIIIYDPVQRLAVVKDEVKDILGVDTIYIYPNVPSNYKFIENPDGTFKDEYGVVYKKVGYYADCLIPPLRGKSFEEIKAFKFPDPEDLSRFEGLQLKAKKFHEDTEFSIWAGVVSSLFYFAWIIRGLEDFLTDIYISPKTAKYLMDKIVDWNMKFFKGFYSEIGEYIDVFWIGDDWGVQ</sequence>
<name>X0WZ14_9ZZZZ</name>
<gene>
    <name evidence="2" type="ORF">S01H1_61700</name>
</gene>
<evidence type="ECO:0008006" key="3">
    <source>
        <dbReference type="Google" id="ProtNLM"/>
    </source>
</evidence>
<evidence type="ECO:0000313" key="2">
    <source>
        <dbReference type="EMBL" id="GAG36204.1"/>
    </source>
</evidence>
<feature type="transmembrane region" description="Helical" evidence="1">
    <location>
        <begin position="153"/>
        <end position="170"/>
    </location>
</feature>
<dbReference type="Gene3D" id="3.20.20.210">
    <property type="match status" value="1"/>
</dbReference>
<keyword evidence="1" id="KW-1133">Transmembrane helix</keyword>
<organism evidence="2">
    <name type="scientific">marine sediment metagenome</name>
    <dbReference type="NCBI Taxonomy" id="412755"/>
    <lineage>
        <taxon>unclassified sequences</taxon>
        <taxon>metagenomes</taxon>
        <taxon>ecological metagenomes</taxon>
    </lineage>
</organism>